<reference evidence="2" key="1">
    <citation type="journal article" date="2014" name="Genome Announc.">
        <title>De novo whole-genome sequence and genome annotation of Lichtheimia ramosa.</title>
        <authorList>
            <person name="Linde J."/>
            <person name="Schwartze V."/>
            <person name="Binder U."/>
            <person name="Lass-Florl C."/>
            <person name="Voigt K."/>
            <person name="Horn F."/>
        </authorList>
    </citation>
    <scope>NUCLEOTIDE SEQUENCE</scope>
    <source>
        <strain evidence="2">JMRC FSU:6197</strain>
    </source>
</reference>
<organism evidence="2">
    <name type="scientific">Lichtheimia ramosa</name>
    <dbReference type="NCBI Taxonomy" id="688394"/>
    <lineage>
        <taxon>Eukaryota</taxon>
        <taxon>Fungi</taxon>
        <taxon>Fungi incertae sedis</taxon>
        <taxon>Mucoromycota</taxon>
        <taxon>Mucoromycotina</taxon>
        <taxon>Mucoromycetes</taxon>
        <taxon>Mucorales</taxon>
        <taxon>Lichtheimiaceae</taxon>
        <taxon>Lichtheimia</taxon>
    </lineage>
</organism>
<dbReference type="EMBL" id="LK023346">
    <property type="protein sequence ID" value="CDS11319.1"/>
    <property type="molecule type" value="Genomic_DNA"/>
</dbReference>
<dbReference type="AlphaFoldDB" id="A0A077WVN0"/>
<proteinExistence type="predicted"/>
<feature type="region of interest" description="Disordered" evidence="1">
    <location>
        <begin position="1"/>
        <end position="39"/>
    </location>
</feature>
<feature type="compositionally biased region" description="Polar residues" evidence="1">
    <location>
        <begin position="1"/>
        <end position="16"/>
    </location>
</feature>
<name>A0A077WVN0_9FUNG</name>
<dbReference type="OrthoDB" id="2271827at2759"/>
<protein>
    <submittedName>
        <fullName evidence="2">Uncharacterized protein</fullName>
    </submittedName>
</protein>
<feature type="compositionally biased region" description="Polar residues" evidence="1">
    <location>
        <begin position="25"/>
        <end position="35"/>
    </location>
</feature>
<gene>
    <name evidence="2" type="ORF">LRAMOSA03582</name>
</gene>
<sequence length="245" mass="28209">MTNVKHSITTTATPSSRRGKDMLKQQPSTTTSLESKLQHGRQLIARNSITKNRTIAMLWAEMESVIMQISDITADMSNANTPLDAITPLLPSASLDVIAILSISNKFSQLTRSFVQLLSDNEPVQWRQCNQRRWAGSKRTQEQQQQRHMIADIVRRESNIMLEQLQALRDFVSQHGYMYAQQKEKYRKTAESIQHLLISHANNLVDTLVAFFISPAFIALENKLEFAFHQQHFLDNRCDQHVLYR</sequence>
<evidence type="ECO:0000256" key="1">
    <source>
        <dbReference type="SAM" id="MobiDB-lite"/>
    </source>
</evidence>
<evidence type="ECO:0000313" key="2">
    <source>
        <dbReference type="EMBL" id="CDS11319.1"/>
    </source>
</evidence>
<accession>A0A077WVN0</accession>